<dbReference type="OrthoDB" id="432234at2759"/>
<evidence type="ECO:0000313" key="1">
    <source>
        <dbReference type="EMBL" id="KIM58075.1"/>
    </source>
</evidence>
<dbReference type="Pfam" id="PF13245">
    <property type="entry name" value="AAA_19"/>
    <property type="match status" value="1"/>
</dbReference>
<name>A0A0C3DBI4_9AGAM</name>
<protein>
    <recommendedName>
        <fullName evidence="3">ATP-dependent DNA helicase</fullName>
    </recommendedName>
</protein>
<dbReference type="EMBL" id="KN822091">
    <property type="protein sequence ID" value="KIM58075.1"/>
    <property type="molecule type" value="Genomic_DNA"/>
</dbReference>
<feature type="non-terminal residue" evidence="1">
    <location>
        <position position="1"/>
    </location>
</feature>
<dbReference type="InParanoid" id="A0A0C3DBI4"/>
<proteinExistence type="predicted"/>
<dbReference type="Gene3D" id="3.40.50.300">
    <property type="entry name" value="P-loop containing nucleotide triphosphate hydrolases"/>
    <property type="match status" value="1"/>
</dbReference>
<sequence>LSMLITGPGGTGKTHVVHTVKSVMQHYNCAHMIHFLAPTGSAANLIDGMTI</sequence>
<organism evidence="1 2">
    <name type="scientific">Scleroderma citrinum Foug A</name>
    <dbReference type="NCBI Taxonomy" id="1036808"/>
    <lineage>
        <taxon>Eukaryota</taxon>
        <taxon>Fungi</taxon>
        <taxon>Dikarya</taxon>
        <taxon>Basidiomycota</taxon>
        <taxon>Agaricomycotina</taxon>
        <taxon>Agaricomycetes</taxon>
        <taxon>Agaricomycetidae</taxon>
        <taxon>Boletales</taxon>
        <taxon>Sclerodermatineae</taxon>
        <taxon>Sclerodermataceae</taxon>
        <taxon>Scleroderma</taxon>
    </lineage>
</organism>
<feature type="non-terminal residue" evidence="1">
    <location>
        <position position="51"/>
    </location>
</feature>
<dbReference type="InterPro" id="IPR027417">
    <property type="entry name" value="P-loop_NTPase"/>
</dbReference>
<reference evidence="2" key="2">
    <citation type="submission" date="2015-01" db="EMBL/GenBank/DDBJ databases">
        <title>Evolutionary Origins and Diversification of the Mycorrhizal Mutualists.</title>
        <authorList>
            <consortium name="DOE Joint Genome Institute"/>
            <consortium name="Mycorrhizal Genomics Consortium"/>
            <person name="Kohler A."/>
            <person name="Kuo A."/>
            <person name="Nagy L.G."/>
            <person name="Floudas D."/>
            <person name="Copeland A."/>
            <person name="Barry K.W."/>
            <person name="Cichocki N."/>
            <person name="Veneault-Fourrey C."/>
            <person name="LaButti K."/>
            <person name="Lindquist E.A."/>
            <person name="Lipzen A."/>
            <person name="Lundell T."/>
            <person name="Morin E."/>
            <person name="Murat C."/>
            <person name="Riley R."/>
            <person name="Ohm R."/>
            <person name="Sun H."/>
            <person name="Tunlid A."/>
            <person name="Henrissat B."/>
            <person name="Grigoriev I.V."/>
            <person name="Hibbett D.S."/>
            <person name="Martin F."/>
        </authorList>
    </citation>
    <scope>NUCLEOTIDE SEQUENCE [LARGE SCALE GENOMIC DNA]</scope>
    <source>
        <strain evidence="2">Foug A</strain>
    </source>
</reference>
<dbReference type="SUPFAM" id="SSF52540">
    <property type="entry name" value="P-loop containing nucleoside triphosphate hydrolases"/>
    <property type="match status" value="1"/>
</dbReference>
<gene>
    <name evidence="1" type="ORF">SCLCIDRAFT_41317</name>
</gene>
<evidence type="ECO:0000313" key="2">
    <source>
        <dbReference type="Proteomes" id="UP000053989"/>
    </source>
</evidence>
<keyword evidence="2" id="KW-1185">Reference proteome</keyword>
<dbReference type="AlphaFoldDB" id="A0A0C3DBI4"/>
<dbReference type="Proteomes" id="UP000053989">
    <property type="component" value="Unassembled WGS sequence"/>
</dbReference>
<evidence type="ECO:0008006" key="3">
    <source>
        <dbReference type="Google" id="ProtNLM"/>
    </source>
</evidence>
<accession>A0A0C3DBI4</accession>
<reference evidence="1 2" key="1">
    <citation type="submission" date="2014-04" db="EMBL/GenBank/DDBJ databases">
        <authorList>
            <consortium name="DOE Joint Genome Institute"/>
            <person name="Kuo A."/>
            <person name="Kohler A."/>
            <person name="Nagy L.G."/>
            <person name="Floudas D."/>
            <person name="Copeland A."/>
            <person name="Barry K.W."/>
            <person name="Cichocki N."/>
            <person name="Veneault-Fourrey C."/>
            <person name="LaButti K."/>
            <person name="Lindquist E.A."/>
            <person name="Lipzen A."/>
            <person name="Lundell T."/>
            <person name="Morin E."/>
            <person name="Murat C."/>
            <person name="Sun H."/>
            <person name="Tunlid A."/>
            <person name="Henrissat B."/>
            <person name="Grigoriev I.V."/>
            <person name="Hibbett D.S."/>
            <person name="Martin F."/>
            <person name="Nordberg H.P."/>
            <person name="Cantor M.N."/>
            <person name="Hua S.X."/>
        </authorList>
    </citation>
    <scope>NUCLEOTIDE SEQUENCE [LARGE SCALE GENOMIC DNA]</scope>
    <source>
        <strain evidence="1 2">Foug A</strain>
    </source>
</reference>
<dbReference type="HOGENOM" id="CLU_161528_1_0_1"/>